<evidence type="ECO:0000259" key="6">
    <source>
        <dbReference type="PROSITE" id="PS51063"/>
    </source>
</evidence>
<sequence>MECIAPRLPIAAAPDSRGDAARCSACAMQKICIPKNGDSSTLISIEAIIRRARSLRRGQYLYGAGHTLHYLFAVRSGAVKTIMRTSDGREQIVGIYGPGDTLGLDGLATGQHALDAVATDESSICLIPYDMFRQLCHDVPAVQHRLTEIMGQQVIRDANLKMLSSMQPMEARVVAFLIELSQLNVRRGFSPREFNIGMTRAEIGNYLGTTLETVCRVMSALSRDRVIEVQGKRVRVLDFDSLRARLDSSSTRTSTANLTPRPGTLDRVSQKQPQTRSKRQIRDYALEQSPFG</sequence>
<evidence type="ECO:0000256" key="1">
    <source>
        <dbReference type="ARBA" id="ARBA00023015"/>
    </source>
</evidence>
<dbReference type="InterPro" id="IPR014710">
    <property type="entry name" value="RmlC-like_jellyroll"/>
</dbReference>
<keyword evidence="1" id="KW-0805">Transcription regulation</keyword>
<organism evidence="7 8">
    <name type="scientific">Paraburkholderia antibiotica</name>
    <dbReference type="NCBI Taxonomy" id="2728839"/>
    <lineage>
        <taxon>Bacteria</taxon>
        <taxon>Pseudomonadati</taxon>
        <taxon>Pseudomonadota</taxon>
        <taxon>Betaproteobacteria</taxon>
        <taxon>Burkholderiales</taxon>
        <taxon>Burkholderiaceae</taxon>
        <taxon>Paraburkholderia</taxon>
    </lineage>
</organism>
<evidence type="ECO:0000256" key="4">
    <source>
        <dbReference type="SAM" id="MobiDB-lite"/>
    </source>
</evidence>
<evidence type="ECO:0000256" key="3">
    <source>
        <dbReference type="ARBA" id="ARBA00023163"/>
    </source>
</evidence>
<dbReference type="InterPro" id="IPR036390">
    <property type="entry name" value="WH_DNA-bd_sf"/>
</dbReference>
<dbReference type="FunFam" id="1.10.10.10:FF:000028">
    <property type="entry name" value="Fumarate/nitrate reduction transcriptional regulator Fnr"/>
    <property type="match status" value="1"/>
</dbReference>
<evidence type="ECO:0000313" key="7">
    <source>
        <dbReference type="EMBL" id="NML35246.1"/>
    </source>
</evidence>
<feature type="compositionally biased region" description="Polar residues" evidence="4">
    <location>
        <begin position="248"/>
        <end position="258"/>
    </location>
</feature>
<dbReference type="Pfam" id="PF00027">
    <property type="entry name" value="cNMP_binding"/>
    <property type="match status" value="1"/>
</dbReference>
<dbReference type="GO" id="GO:0003700">
    <property type="term" value="F:DNA-binding transcription factor activity"/>
    <property type="evidence" value="ECO:0007669"/>
    <property type="project" value="TreeGrafter"/>
</dbReference>
<dbReference type="GO" id="GO:0005829">
    <property type="term" value="C:cytosol"/>
    <property type="evidence" value="ECO:0007669"/>
    <property type="project" value="TreeGrafter"/>
</dbReference>
<dbReference type="SUPFAM" id="SSF51206">
    <property type="entry name" value="cAMP-binding domain-like"/>
    <property type="match status" value="1"/>
</dbReference>
<dbReference type="InterPro" id="IPR050397">
    <property type="entry name" value="Env_Response_Regulators"/>
</dbReference>
<proteinExistence type="predicted"/>
<comment type="caution">
    <text evidence="7">The sequence shown here is derived from an EMBL/GenBank/DDBJ whole genome shotgun (WGS) entry which is preliminary data.</text>
</comment>
<accession>A0A7Y0A2E4</accession>
<keyword evidence="2" id="KW-0238">DNA-binding</keyword>
<evidence type="ECO:0000313" key="8">
    <source>
        <dbReference type="Proteomes" id="UP000583127"/>
    </source>
</evidence>
<dbReference type="Proteomes" id="UP000583127">
    <property type="component" value="Unassembled WGS sequence"/>
</dbReference>
<dbReference type="EMBL" id="JABBFZ010000033">
    <property type="protein sequence ID" value="NML35246.1"/>
    <property type="molecule type" value="Genomic_DNA"/>
</dbReference>
<gene>
    <name evidence="7" type="ORF">HHL14_31035</name>
</gene>
<dbReference type="PANTHER" id="PTHR24567">
    <property type="entry name" value="CRP FAMILY TRANSCRIPTIONAL REGULATORY PROTEIN"/>
    <property type="match status" value="1"/>
</dbReference>
<dbReference type="CDD" id="cd00038">
    <property type="entry name" value="CAP_ED"/>
    <property type="match status" value="1"/>
</dbReference>
<reference evidence="7 8" key="1">
    <citation type="submission" date="2020-04" db="EMBL/GenBank/DDBJ databases">
        <title>Paraburkholderia sp. G-4-1-8 isolated from soil.</title>
        <authorList>
            <person name="Dahal R.H."/>
        </authorList>
    </citation>
    <scope>NUCLEOTIDE SEQUENCE [LARGE SCALE GENOMIC DNA]</scope>
    <source>
        <strain evidence="7 8">G-4-1-8</strain>
    </source>
</reference>
<dbReference type="Pfam" id="PF13545">
    <property type="entry name" value="HTH_Crp_2"/>
    <property type="match status" value="1"/>
</dbReference>
<dbReference type="SMART" id="SM00100">
    <property type="entry name" value="cNMP"/>
    <property type="match status" value="1"/>
</dbReference>
<dbReference type="GO" id="GO:0003677">
    <property type="term" value="F:DNA binding"/>
    <property type="evidence" value="ECO:0007669"/>
    <property type="project" value="UniProtKB-KW"/>
</dbReference>
<dbReference type="SUPFAM" id="SSF46785">
    <property type="entry name" value="Winged helix' DNA-binding domain"/>
    <property type="match status" value="1"/>
</dbReference>
<dbReference type="PROSITE" id="PS50042">
    <property type="entry name" value="CNMP_BINDING_3"/>
    <property type="match status" value="1"/>
</dbReference>
<dbReference type="Gene3D" id="1.10.10.10">
    <property type="entry name" value="Winged helix-like DNA-binding domain superfamily/Winged helix DNA-binding domain"/>
    <property type="match status" value="1"/>
</dbReference>
<feature type="domain" description="Cyclic nucleotide-binding" evidence="5">
    <location>
        <begin position="33"/>
        <end position="153"/>
    </location>
</feature>
<evidence type="ECO:0000256" key="2">
    <source>
        <dbReference type="ARBA" id="ARBA00023125"/>
    </source>
</evidence>
<dbReference type="InterPro" id="IPR018490">
    <property type="entry name" value="cNMP-bd_dom_sf"/>
</dbReference>
<dbReference type="SMART" id="SM00419">
    <property type="entry name" value="HTH_CRP"/>
    <property type="match status" value="1"/>
</dbReference>
<dbReference type="PRINTS" id="PR00034">
    <property type="entry name" value="HTHCRP"/>
</dbReference>
<dbReference type="RefSeq" id="WP_169501427.1">
    <property type="nucleotide sequence ID" value="NZ_JABBFZ010000033.1"/>
</dbReference>
<dbReference type="InterPro" id="IPR000595">
    <property type="entry name" value="cNMP-bd_dom"/>
</dbReference>
<evidence type="ECO:0000259" key="5">
    <source>
        <dbReference type="PROSITE" id="PS50042"/>
    </source>
</evidence>
<dbReference type="PANTHER" id="PTHR24567:SF75">
    <property type="entry name" value="FUMARATE AND NITRATE REDUCTION REGULATORY PROTEIN"/>
    <property type="match status" value="1"/>
</dbReference>
<keyword evidence="8" id="KW-1185">Reference proteome</keyword>
<feature type="region of interest" description="Disordered" evidence="4">
    <location>
        <begin position="248"/>
        <end position="292"/>
    </location>
</feature>
<name>A0A7Y0A2E4_9BURK</name>
<protein>
    <submittedName>
        <fullName evidence="7">Cyclic nucleotide-binding domain-containing protein</fullName>
    </submittedName>
</protein>
<dbReference type="AlphaFoldDB" id="A0A7Y0A2E4"/>
<dbReference type="InterPro" id="IPR012318">
    <property type="entry name" value="HTH_CRP"/>
</dbReference>
<dbReference type="Gene3D" id="2.60.120.10">
    <property type="entry name" value="Jelly Rolls"/>
    <property type="match status" value="1"/>
</dbReference>
<dbReference type="CDD" id="cd00092">
    <property type="entry name" value="HTH_CRP"/>
    <property type="match status" value="1"/>
</dbReference>
<feature type="domain" description="HTH crp-type" evidence="6">
    <location>
        <begin position="167"/>
        <end position="240"/>
    </location>
</feature>
<dbReference type="PROSITE" id="PS51063">
    <property type="entry name" value="HTH_CRP_2"/>
    <property type="match status" value="1"/>
</dbReference>
<dbReference type="InterPro" id="IPR036388">
    <property type="entry name" value="WH-like_DNA-bd_sf"/>
</dbReference>
<keyword evidence="3" id="KW-0804">Transcription</keyword>